<comment type="catalytic activity">
    <reaction evidence="12">
        <text>tRNA(Phe) + L-phenylalanine + ATP = L-phenylalanyl-tRNA(Phe) + AMP + diphosphate + H(+)</text>
        <dbReference type="Rhea" id="RHEA:19413"/>
        <dbReference type="Rhea" id="RHEA-COMP:9668"/>
        <dbReference type="Rhea" id="RHEA-COMP:9699"/>
        <dbReference type="ChEBI" id="CHEBI:15378"/>
        <dbReference type="ChEBI" id="CHEBI:30616"/>
        <dbReference type="ChEBI" id="CHEBI:33019"/>
        <dbReference type="ChEBI" id="CHEBI:58095"/>
        <dbReference type="ChEBI" id="CHEBI:78442"/>
        <dbReference type="ChEBI" id="CHEBI:78531"/>
        <dbReference type="ChEBI" id="CHEBI:456215"/>
        <dbReference type="EC" id="6.1.1.20"/>
    </reaction>
</comment>
<keyword evidence="7" id="KW-0648">Protein biosynthesis</keyword>
<evidence type="ECO:0000256" key="9">
    <source>
        <dbReference type="ARBA" id="ARBA00023128"/>
    </source>
</evidence>
<keyword evidence="4" id="KW-0436">Ligase</keyword>
<dbReference type="GO" id="GO:0005524">
    <property type="term" value="F:ATP binding"/>
    <property type="evidence" value="ECO:0007669"/>
    <property type="project" value="UniProtKB-KW"/>
</dbReference>
<evidence type="ECO:0000256" key="4">
    <source>
        <dbReference type="ARBA" id="ARBA00022598"/>
    </source>
</evidence>
<dbReference type="GO" id="GO:0005759">
    <property type="term" value="C:mitochondrial matrix"/>
    <property type="evidence" value="ECO:0007669"/>
    <property type="project" value="UniProtKB-SubCell"/>
</dbReference>
<organism evidence="14 15">
    <name type="scientific">Aquarana catesbeiana</name>
    <name type="common">American bullfrog</name>
    <name type="synonym">Rana catesbeiana</name>
    <dbReference type="NCBI Taxonomy" id="8400"/>
    <lineage>
        <taxon>Eukaryota</taxon>
        <taxon>Metazoa</taxon>
        <taxon>Chordata</taxon>
        <taxon>Craniata</taxon>
        <taxon>Vertebrata</taxon>
        <taxon>Euteleostomi</taxon>
        <taxon>Amphibia</taxon>
        <taxon>Batrachia</taxon>
        <taxon>Anura</taxon>
        <taxon>Neobatrachia</taxon>
        <taxon>Ranoidea</taxon>
        <taxon>Ranidae</taxon>
        <taxon>Aquarana</taxon>
    </lineage>
</organism>
<dbReference type="Gene3D" id="3.30.70.380">
    <property type="entry name" value="Ferrodoxin-fold anticodon-binding domain"/>
    <property type="match status" value="1"/>
</dbReference>
<dbReference type="EMBL" id="KV930908">
    <property type="protein sequence ID" value="PIO30185.1"/>
    <property type="molecule type" value="Genomic_DNA"/>
</dbReference>
<evidence type="ECO:0000259" key="13">
    <source>
        <dbReference type="PROSITE" id="PS51447"/>
    </source>
</evidence>
<reference evidence="15" key="1">
    <citation type="journal article" date="2017" name="Nat. Commun.">
        <title>The North American bullfrog draft genome provides insight into hormonal regulation of long noncoding RNA.</title>
        <authorList>
            <person name="Hammond S.A."/>
            <person name="Warren R.L."/>
            <person name="Vandervalk B.P."/>
            <person name="Kucuk E."/>
            <person name="Khan H."/>
            <person name="Gibb E.A."/>
            <person name="Pandoh P."/>
            <person name="Kirk H."/>
            <person name="Zhao Y."/>
            <person name="Jones M."/>
            <person name="Mungall A.J."/>
            <person name="Coope R."/>
            <person name="Pleasance S."/>
            <person name="Moore R.A."/>
            <person name="Holt R.A."/>
            <person name="Round J.M."/>
            <person name="Ohora S."/>
            <person name="Walle B.V."/>
            <person name="Veldhoen N."/>
            <person name="Helbing C.C."/>
            <person name="Birol I."/>
        </authorList>
    </citation>
    <scope>NUCLEOTIDE SEQUENCE [LARGE SCALE GENOMIC DNA]</scope>
</reference>
<dbReference type="SUPFAM" id="SSF54991">
    <property type="entry name" value="Anticodon-binding domain of PheRS"/>
    <property type="match status" value="1"/>
</dbReference>
<dbReference type="OrthoDB" id="273345at2759"/>
<dbReference type="Proteomes" id="UP000228934">
    <property type="component" value="Unassembled WGS sequence"/>
</dbReference>
<dbReference type="Pfam" id="PF10354">
    <property type="entry name" value="BMT5-like"/>
    <property type="match status" value="1"/>
</dbReference>
<evidence type="ECO:0000256" key="7">
    <source>
        <dbReference type="ARBA" id="ARBA00022917"/>
    </source>
</evidence>
<keyword evidence="9" id="KW-0496">Mitochondrion</keyword>
<dbReference type="PANTHER" id="PTHR11538:SF26">
    <property type="entry name" value="FERREDOXIN-FOLD ANTICODON-BINDING DOMAIN-CONTAINING PROTEIN 1"/>
    <property type="match status" value="1"/>
</dbReference>
<accession>A0A2G9RR08</accession>
<keyword evidence="6" id="KW-0067">ATP-binding</keyword>
<evidence type="ECO:0000313" key="14">
    <source>
        <dbReference type="EMBL" id="PIO30185.1"/>
    </source>
</evidence>
<dbReference type="GO" id="GO:0004826">
    <property type="term" value="F:phenylalanine-tRNA ligase activity"/>
    <property type="evidence" value="ECO:0007669"/>
    <property type="project" value="UniProtKB-EC"/>
</dbReference>
<keyword evidence="10" id="KW-0030">Aminoacyl-tRNA synthetase</keyword>
<dbReference type="PROSITE" id="PS51447">
    <property type="entry name" value="FDX_ACB"/>
    <property type="match status" value="1"/>
</dbReference>
<keyword evidence="15" id="KW-1185">Reference proteome</keyword>
<evidence type="ECO:0000313" key="15">
    <source>
        <dbReference type="Proteomes" id="UP000228934"/>
    </source>
</evidence>
<protein>
    <recommendedName>
        <fullName evidence="3">phenylalanine--tRNA ligase</fullName>
        <ecNumber evidence="3">6.1.1.20</ecNumber>
    </recommendedName>
    <alternativeName>
        <fullName evidence="11">Phenylalanyl-tRNA synthetase</fullName>
    </alternativeName>
</protein>
<keyword evidence="5" id="KW-0547">Nucleotide-binding</keyword>
<evidence type="ECO:0000256" key="1">
    <source>
        <dbReference type="ARBA" id="ARBA00004305"/>
    </source>
</evidence>
<feature type="domain" description="FDX-ACB" evidence="13">
    <location>
        <begin position="354"/>
        <end position="447"/>
    </location>
</feature>
<dbReference type="GO" id="GO:0006412">
    <property type="term" value="P:translation"/>
    <property type="evidence" value="ECO:0007669"/>
    <property type="project" value="UniProtKB-KW"/>
</dbReference>
<dbReference type="GO" id="GO:0070475">
    <property type="term" value="P:rRNA base methylation"/>
    <property type="evidence" value="ECO:0007669"/>
    <property type="project" value="InterPro"/>
</dbReference>
<dbReference type="InterPro" id="IPR005121">
    <property type="entry name" value="Fdx_antiC-bd"/>
</dbReference>
<dbReference type="InterPro" id="IPR019446">
    <property type="entry name" value="BMT5-like"/>
</dbReference>
<keyword evidence="8" id="KW-0809">Transit peptide</keyword>
<evidence type="ECO:0000256" key="2">
    <source>
        <dbReference type="ARBA" id="ARBA00008226"/>
    </source>
</evidence>
<evidence type="ECO:0000256" key="6">
    <source>
        <dbReference type="ARBA" id="ARBA00022840"/>
    </source>
</evidence>
<evidence type="ECO:0000256" key="8">
    <source>
        <dbReference type="ARBA" id="ARBA00022946"/>
    </source>
</evidence>
<evidence type="ECO:0000256" key="10">
    <source>
        <dbReference type="ARBA" id="ARBA00023146"/>
    </source>
</evidence>
<dbReference type="AlphaFoldDB" id="A0A2G9RR08"/>
<feature type="non-terminal residue" evidence="14">
    <location>
        <position position="447"/>
    </location>
</feature>
<evidence type="ECO:0000256" key="11">
    <source>
        <dbReference type="ARBA" id="ARBA00031194"/>
    </source>
</evidence>
<dbReference type="Gene3D" id="3.30.930.10">
    <property type="entry name" value="Bira Bifunctional Protein, Domain 2"/>
    <property type="match status" value="1"/>
</dbReference>
<comment type="subcellular location">
    <subcellularLocation>
        <location evidence="1">Mitochondrion matrix</location>
    </subcellularLocation>
</comment>
<proteinExistence type="inferred from homology"/>
<dbReference type="Pfam" id="PF03147">
    <property type="entry name" value="FDX-ACB"/>
    <property type="match status" value="1"/>
</dbReference>
<dbReference type="SMART" id="SM00896">
    <property type="entry name" value="FDX-ACB"/>
    <property type="match status" value="1"/>
</dbReference>
<dbReference type="InterPro" id="IPR036690">
    <property type="entry name" value="Fdx_antiC-bd_sf"/>
</dbReference>
<dbReference type="FunFam" id="3.30.70.380:FF:000002">
    <property type="entry name" value="phenylalanine--tRNA ligase, mitochondrial"/>
    <property type="match status" value="1"/>
</dbReference>
<feature type="non-terminal residue" evidence="14">
    <location>
        <position position="1"/>
    </location>
</feature>
<dbReference type="PANTHER" id="PTHR11538">
    <property type="entry name" value="PHENYLALANYL-TRNA SYNTHETASE"/>
    <property type="match status" value="1"/>
</dbReference>
<sequence length="447" mass="51322">CVEVLAQKGDIHVALCQGQGGTPADEPRREWHNSWQIVAMAAKAGFILSAVAPFSYNQYHGYQSTGYRQLIGRERFHPVNLLYEELIERFQTNFTLNTFDDEFPLICEVSSFSSIFKCPESWKNVFYVTDRDGIRCGSVDGTQGSQMSSSQHNVAEDSVHDSKANSSGLSYLRPSLTSFIKDIAERSSLIPGTLYVLSGPVFRKCLISPWMMPVYQELILFLCCSPSDTKSSQLQLVMETIENAMASITNSVLLNDELDFSKQPLNVQGLHFYQKTSVYYFINNDSNEMIGTIRIVTSEELSSDRSFIIITLNLDLMAMCLLGIEDWRQLWTDDERFIQQFSQRKLKPFKKFSLYPPCYTHDISFWVEDGAVFDEIEFHNITRRVSWGNIVTIELLEQYEDVKMGKNSRCYRMTYQSCDQALSYESALKIQLQLREELGRCLHITLR</sequence>
<evidence type="ECO:0000256" key="12">
    <source>
        <dbReference type="ARBA" id="ARBA00049255"/>
    </source>
</evidence>
<comment type="similarity">
    <text evidence="2">Belongs to the class-II aminoacyl-tRNA synthetase family.</text>
</comment>
<dbReference type="InterPro" id="IPR045864">
    <property type="entry name" value="aa-tRNA-synth_II/BPL/LPL"/>
</dbReference>
<dbReference type="GO" id="GO:0070042">
    <property type="term" value="F:rRNA (uridine-N3-)-methyltransferase activity"/>
    <property type="evidence" value="ECO:0007669"/>
    <property type="project" value="InterPro"/>
</dbReference>
<evidence type="ECO:0000256" key="3">
    <source>
        <dbReference type="ARBA" id="ARBA00012814"/>
    </source>
</evidence>
<name>A0A2G9RR08_AQUCT</name>
<gene>
    <name evidence="14" type="ORF">AB205_0093320</name>
</gene>
<evidence type="ECO:0000256" key="5">
    <source>
        <dbReference type="ARBA" id="ARBA00022741"/>
    </source>
</evidence>
<dbReference type="EC" id="6.1.1.20" evidence="3"/>